<dbReference type="EnsemblMetazoa" id="RPRC009739-RA">
    <property type="protein sequence ID" value="RPRC009739-PA"/>
    <property type="gene ID" value="RPRC009739"/>
</dbReference>
<organism evidence="1 2">
    <name type="scientific">Rhodnius prolixus</name>
    <name type="common">Triatomid bug</name>
    <dbReference type="NCBI Taxonomy" id="13249"/>
    <lineage>
        <taxon>Eukaryota</taxon>
        <taxon>Metazoa</taxon>
        <taxon>Ecdysozoa</taxon>
        <taxon>Arthropoda</taxon>
        <taxon>Hexapoda</taxon>
        <taxon>Insecta</taxon>
        <taxon>Pterygota</taxon>
        <taxon>Neoptera</taxon>
        <taxon>Paraneoptera</taxon>
        <taxon>Hemiptera</taxon>
        <taxon>Heteroptera</taxon>
        <taxon>Panheteroptera</taxon>
        <taxon>Cimicomorpha</taxon>
        <taxon>Reduviidae</taxon>
        <taxon>Triatominae</taxon>
        <taxon>Rhodnius</taxon>
    </lineage>
</organism>
<protein>
    <submittedName>
        <fullName evidence="1">Uncharacterized protein</fullName>
    </submittedName>
</protein>
<name>T1I0B9_RHOPR</name>
<dbReference type="VEuPathDB" id="VectorBase:RPRC009739"/>
<evidence type="ECO:0000313" key="1">
    <source>
        <dbReference type="EnsemblMetazoa" id="RPRC009739-PA"/>
    </source>
</evidence>
<dbReference type="InParanoid" id="T1I0B9"/>
<dbReference type="AlphaFoldDB" id="T1I0B9"/>
<accession>T1I0B9</accession>
<dbReference type="HOGENOM" id="CLU_2929477_0_0_1"/>
<keyword evidence="2" id="KW-1185">Reference proteome</keyword>
<dbReference type="Proteomes" id="UP000015103">
    <property type="component" value="Unassembled WGS sequence"/>
</dbReference>
<reference evidence="1" key="1">
    <citation type="submission" date="2015-05" db="UniProtKB">
        <authorList>
            <consortium name="EnsemblMetazoa"/>
        </authorList>
    </citation>
    <scope>IDENTIFICATION</scope>
</reference>
<dbReference type="EMBL" id="ACPB03021544">
    <property type="status" value="NOT_ANNOTATED_CDS"/>
    <property type="molecule type" value="Genomic_DNA"/>
</dbReference>
<sequence length="61" mass="7328">MSGKDNFNREIGVRQEQDIFVRLIDSVTKQYNFFAYYLFEVRRIGNGYGFSHFRLILRGNM</sequence>
<evidence type="ECO:0000313" key="2">
    <source>
        <dbReference type="Proteomes" id="UP000015103"/>
    </source>
</evidence>
<proteinExistence type="predicted"/>